<evidence type="ECO:0000256" key="6">
    <source>
        <dbReference type="ARBA" id="ARBA00023157"/>
    </source>
</evidence>
<dbReference type="SMART" id="SM00248">
    <property type="entry name" value="ANK"/>
    <property type="match status" value="5"/>
</dbReference>
<keyword evidence="12" id="KW-0732">Signal</keyword>
<dbReference type="PROSITE" id="PS50088">
    <property type="entry name" value="ANK_REPEAT"/>
    <property type="match status" value="3"/>
</dbReference>
<dbReference type="Pfam" id="PF12796">
    <property type="entry name" value="Ank_2"/>
    <property type="match status" value="2"/>
</dbReference>
<dbReference type="SUPFAM" id="SSF57196">
    <property type="entry name" value="EGF/Laminin"/>
    <property type="match status" value="1"/>
</dbReference>
<organism evidence="15 16">
    <name type="scientific">Steinernema carpocapsae</name>
    <name type="common">Entomopathogenic nematode</name>
    <dbReference type="NCBI Taxonomy" id="34508"/>
    <lineage>
        <taxon>Eukaryota</taxon>
        <taxon>Metazoa</taxon>
        <taxon>Ecdysozoa</taxon>
        <taxon>Nematoda</taxon>
        <taxon>Chromadorea</taxon>
        <taxon>Rhabditida</taxon>
        <taxon>Tylenchina</taxon>
        <taxon>Panagrolaimomorpha</taxon>
        <taxon>Strongyloidoidea</taxon>
        <taxon>Steinernematidae</taxon>
        <taxon>Steinernema</taxon>
    </lineage>
</organism>
<sequence>MLRSAGLVLLLFTSTSAFGCFPNPCQNGGTCESQDHLFEHVPGDFICNCRAGFTGAHCEDNNFKNLTGTCSDFPKGECGKGTCVMDNGKPKCSCPPFLSGHQCQERPIRCLDYAFCDKNAANKICDPACNNPECGYDSGDCRNSDPDSIAVIVKLPASKKLDETEKLGTILSNLTKTRLSILKDNDGQVELFGYDAQEYETKERIDPKKTGYNYSYVKMILDTEKMELEQLFELQAKILKLSEAYNLPIPAAVVQGPRPALPPIAQPFWPLFIAAVGVAIVIFALKGYVEKKRRSRHSSDPVTWYPNTLPFSHKAQNVNKGATDISAIVSSWFLTPSSFLAEIAVSQDEQALIMKLNEETDSLDAKNVDGLTAIALAVDRGFVRLLSALLTKGADPNIKDSRGFTPLHRAVQARSTVMVQALLNSGVSNGAGRIQDPNCVTSDNESPLMLYAKYVHNHEIGRLLIQKGAKVSFTGIVNSLGAFHKKTALHFAAQANNVTAVEVLSTAVLENSDKFDVNAVDVRNRTPLIIAAEYGSQQVCEKLIALGADKSLEDDMKKTAEIYARESAFPYLSEYLKNVPCIQIRRKRASGGDGNEVTKKKGLQERNPNVLPSTYARYTLPTQGYPVSVSAQGWPQAATPFIFPTNPSYDSSQWSYSHQGFAPQPTQISQAKSTPNLAMPGSVYCLPASQNFGQQYQNWAQNVSPPYCQQTLSPPGSTYQQPLSPPAALPYPYTQMQYPAQACYQT</sequence>
<evidence type="ECO:0000256" key="12">
    <source>
        <dbReference type="SAM" id="SignalP"/>
    </source>
</evidence>
<keyword evidence="4 9" id="KW-0040">ANK repeat</keyword>
<dbReference type="PROSITE" id="PS50026">
    <property type="entry name" value="EGF_3"/>
    <property type="match status" value="1"/>
</dbReference>
<evidence type="ECO:0000313" key="16">
    <source>
        <dbReference type="Proteomes" id="UP000298663"/>
    </source>
</evidence>
<dbReference type="OrthoDB" id="5826936at2759"/>
<evidence type="ECO:0000256" key="7">
    <source>
        <dbReference type="ARBA" id="ARBA00023180"/>
    </source>
</evidence>
<proteinExistence type="predicted"/>
<comment type="caution">
    <text evidence="15">The sequence shown here is derived from an EMBL/GenBank/DDBJ whole genome shotgun (WGS) entry which is preliminary data.</text>
</comment>
<feature type="disulfide bond" evidence="10">
    <location>
        <begin position="49"/>
        <end position="58"/>
    </location>
</feature>
<evidence type="ECO:0008006" key="17">
    <source>
        <dbReference type="Google" id="ProtNLM"/>
    </source>
</evidence>
<reference evidence="15 16" key="1">
    <citation type="journal article" date="2015" name="Genome Biol.">
        <title>Comparative genomics of Steinernema reveals deeply conserved gene regulatory networks.</title>
        <authorList>
            <person name="Dillman A.R."/>
            <person name="Macchietto M."/>
            <person name="Porter C.F."/>
            <person name="Rogers A."/>
            <person name="Williams B."/>
            <person name="Antoshechkin I."/>
            <person name="Lee M.M."/>
            <person name="Goodwin Z."/>
            <person name="Lu X."/>
            <person name="Lewis E.E."/>
            <person name="Goodrich-Blair H."/>
            <person name="Stock S.P."/>
            <person name="Adams B.J."/>
            <person name="Sternberg P.W."/>
            <person name="Mortazavi A."/>
        </authorList>
    </citation>
    <scope>NUCLEOTIDE SEQUENCE [LARGE SCALE GENOMIC DNA]</scope>
    <source>
        <strain evidence="15 16">ALL</strain>
    </source>
</reference>
<evidence type="ECO:0000256" key="3">
    <source>
        <dbReference type="ARBA" id="ARBA00022989"/>
    </source>
</evidence>
<dbReference type="InterPro" id="IPR000742">
    <property type="entry name" value="EGF"/>
</dbReference>
<feature type="repeat" description="ANK" evidence="9">
    <location>
        <begin position="523"/>
        <end position="555"/>
    </location>
</feature>
<comment type="subcellular location">
    <subcellularLocation>
        <location evidence="8">Endomembrane system</location>
        <topology evidence="8">Single-pass type I membrane protein</topology>
    </subcellularLocation>
</comment>
<evidence type="ECO:0000313" key="15">
    <source>
        <dbReference type="EMBL" id="TKR96058.1"/>
    </source>
</evidence>
<dbReference type="InterPro" id="IPR002110">
    <property type="entry name" value="Ankyrin_rpt"/>
</dbReference>
<dbReference type="AlphaFoldDB" id="A0A4U5PHM3"/>
<keyword evidence="5 11" id="KW-0472">Membrane</keyword>
<feature type="domain" description="LNR" evidence="14">
    <location>
        <begin position="110"/>
        <end position="151"/>
    </location>
</feature>
<evidence type="ECO:0000259" key="13">
    <source>
        <dbReference type="PROSITE" id="PS50026"/>
    </source>
</evidence>
<feature type="repeat" description="ANK" evidence="9">
    <location>
        <begin position="369"/>
        <end position="401"/>
    </location>
</feature>
<evidence type="ECO:0000259" key="14">
    <source>
        <dbReference type="PROSITE" id="PS50258"/>
    </source>
</evidence>
<evidence type="ECO:0000256" key="11">
    <source>
        <dbReference type="SAM" id="Phobius"/>
    </source>
</evidence>
<dbReference type="GO" id="GO:0012505">
    <property type="term" value="C:endomembrane system"/>
    <property type="evidence" value="ECO:0007669"/>
    <property type="project" value="UniProtKB-SubCell"/>
</dbReference>
<evidence type="ECO:0000256" key="8">
    <source>
        <dbReference type="ARBA" id="ARBA00046288"/>
    </source>
</evidence>
<dbReference type="EMBL" id="AZBU02000002">
    <property type="protein sequence ID" value="TKR96058.1"/>
    <property type="molecule type" value="Genomic_DNA"/>
</dbReference>
<dbReference type="Pfam" id="PF00008">
    <property type="entry name" value="EGF"/>
    <property type="match status" value="1"/>
</dbReference>
<dbReference type="Gene3D" id="1.25.40.20">
    <property type="entry name" value="Ankyrin repeat-containing domain"/>
    <property type="match status" value="1"/>
</dbReference>
<name>A0A4U5PHM3_STECR</name>
<dbReference type="SMART" id="SM00004">
    <property type="entry name" value="NL"/>
    <property type="match status" value="1"/>
</dbReference>
<evidence type="ECO:0000256" key="4">
    <source>
        <dbReference type="ARBA" id="ARBA00023043"/>
    </source>
</evidence>
<keyword evidence="6 10" id="KW-1015">Disulfide bond</keyword>
<gene>
    <name evidence="15" type="ORF">L596_010135</name>
</gene>
<dbReference type="Gene3D" id="4.10.470.20">
    <property type="match status" value="1"/>
</dbReference>
<keyword evidence="10" id="KW-0245">EGF-like domain</keyword>
<feature type="repeat" description="ANK" evidence="9">
    <location>
        <begin position="402"/>
        <end position="428"/>
    </location>
</feature>
<dbReference type="PROSITE" id="PS01186">
    <property type="entry name" value="EGF_2"/>
    <property type="match status" value="1"/>
</dbReference>
<feature type="chain" id="PRO_5020302743" description="EGF-like domain-containing protein" evidence="12">
    <location>
        <begin position="18"/>
        <end position="746"/>
    </location>
</feature>
<comment type="caution">
    <text evidence="10">Lacks conserved residue(s) required for the propagation of feature annotation.</text>
</comment>
<evidence type="ECO:0000256" key="1">
    <source>
        <dbReference type="ARBA" id="ARBA00022692"/>
    </source>
</evidence>
<dbReference type="InterPro" id="IPR000800">
    <property type="entry name" value="Notch_dom"/>
</dbReference>
<keyword evidence="7" id="KW-0325">Glycoprotein</keyword>
<dbReference type="PROSITE" id="PS00022">
    <property type="entry name" value="EGF_1"/>
    <property type="match status" value="2"/>
</dbReference>
<evidence type="ECO:0000256" key="2">
    <source>
        <dbReference type="ARBA" id="ARBA00022737"/>
    </source>
</evidence>
<keyword evidence="2" id="KW-0677">Repeat</keyword>
<evidence type="ECO:0000256" key="9">
    <source>
        <dbReference type="PROSITE-ProRule" id="PRU00023"/>
    </source>
</evidence>
<dbReference type="SUPFAM" id="SSF90193">
    <property type="entry name" value="Notch domain"/>
    <property type="match status" value="1"/>
</dbReference>
<dbReference type="InterPro" id="IPR036770">
    <property type="entry name" value="Ankyrin_rpt-contain_sf"/>
</dbReference>
<feature type="transmembrane region" description="Helical" evidence="11">
    <location>
        <begin position="268"/>
        <end position="289"/>
    </location>
</feature>
<dbReference type="SMART" id="SM00181">
    <property type="entry name" value="EGF"/>
    <property type="match status" value="2"/>
</dbReference>
<reference evidence="15 16" key="2">
    <citation type="journal article" date="2019" name="G3 (Bethesda)">
        <title>Hybrid Assembly of the Genome of the Entomopathogenic Nematode Steinernema carpocapsae Identifies the X-Chromosome.</title>
        <authorList>
            <person name="Serra L."/>
            <person name="Macchietto M."/>
            <person name="Macias-Munoz A."/>
            <person name="McGill C.J."/>
            <person name="Rodriguez I.M."/>
            <person name="Rodriguez B."/>
            <person name="Murad R."/>
            <person name="Mortazavi A."/>
        </authorList>
    </citation>
    <scope>NUCLEOTIDE SEQUENCE [LARGE SCALE GENOMIC DNA]</scope>
    <source>
        <strain evidence="15 16">ALL</strain>
    </source>
</reference>
<dbReference type="PROSITE" id="PS51257">
    <property type="entry name" value="PROKAR_LIPOPROTEIN"/>
    <property type="match status" value="1"/>
</dbReference>
<dbReference type="PROSITE" id="PS50258">
    <property type="entry name" value="LNR"/>
    <property type="match status" value="1"/>
</dbReference>
<keyword evidence="1 11" id="KW-0812">Transmembrane</keyword>
<evidence type="ECO:0000256" key="10">
    <source>
        <dbReference type="PROSITE-ProRule" id="PRU00076"/>
    </source>
</evidence>
<dbReference type="Gene3D" id="2.10.25.10">
    <property type="entry name" value="Laminin"/>
    <property type="match status" value="1"/>
</dbReference>
<feature type="domain" description="EGF-like" evidence="13">
    <location>
        <begin position="16"/>
        <end position="59"/>
    </location>
</feature>
<dbReference type="STRING" id="34508.A0A4U5PHM3"/>
<dbReference type="SUPFAM" id="SSF48403">
    <property type="entry name" value="Ankyrin repeat"/>
    <property type="match status" value="1"/>
</dbReference>
<dbReference type="PANTHER" id="PTHR24198">
    <property type="entry name" value="ANKYRIN REPEAT AND PROTEIN KINASE DOMAIN-CONTAINING PROTEIN"/>
    <property type="match status" value="1"/>
</dbReference>
<dbReference type="Proteomes" id="UP000298663">
    <property type="component" value="Unassembled WGS sequence"/>
</dbReference>
<dbReference type="PROSITE" id="PS50297">
    <property type="entry name" value="ANK_REP_REGION"/>
    <property type="match status" value="3"/>
</dbReference>
<feature type="signal peptide" evidence="12">
    <location>
        <begin position="1"/>
        <end position="17"/>
    </location>
</feature>
<dbReference type="InterPro" id="IPR035993">
    <property type="entry name" value="Notch-like_dom_sf"/>
</dbReference>
<protein>
    <recommendedName>
        <fullName evidence="17">EGF-like domain-containing protein</fullName>
    </recommendedName>
</protein>
<keyword evidence="3 11" id="KW-1133">Transmembrane helix</keyword>
<dbReference type="Pfam" id="PF00066">
    <property type="entry name" value="Notch"/>
    <property type="match status" value="1"/>
</dbReference>
<accession>A0A4U5PHM3</accession>
<evidence type="ECO:0000256" key="5">
    <source>
        <dbReference type="ARBA" id="ARBA00023136"/>
    </source>
</evidence>
<dbReference type="PANTHER" id="PTHR24198:SF165">
    <property type="entry name" value="ANKYRIN REPEAT-CONTAINING PROTEIN-RELATED"/>
    <property type="match status" value="1"/>
</dbReference>
<dbReference type="CDD" id="cd00054">
    <property type="entry name" value="EGF_CA"/>
    <property type="match status" value="1"/>
</dbReference>
<keyword evidence="16" id="KW-1185">Reference proteome</keyword>